<name>A0AAE9BND4_9CAUD</name>
<gene>
    <name evidence="3" type="ORF">PHB09_015</name>
</gene>
<evidence type="ECO:0000313" key="4">
    <source>
        <dbReference type="Proteomes" id="UP000827914"/>
    </source>
</evidence>
<evidence type="ECO:0000256" key="1">
    <source>
        <dbReference type="ARBA" id="ARBA00022801"/>
    </source>
</evidence>
<proteinExistence type="predicted"/>
<dbReference type="PANTHER" id="PTHR11086:SF18">
    <property type="entry name" value="DEOXYCYTIDYLATE DEAMINASE"/>
    <property type="match status" value="1"/>
</dbReference>
<dbReference type="Gene3D" id="3.40.140.10">
    <property type="entry name" value="Cytidine Deaminase, domain 2"/>
    <property type="match status" value="1"/>
</dbReference>
<dbReference type="GO" id="GO:0004132">
    <property type="term" value="F:dCMP deaminase activity"/>
    <property type="evidence" value="ECO:0007669"/>
    <property type="project" value="UniProtKB-EC"/>
</dbReference>
<sequence length="164" mass="18078">MKYDKMHMATAEAYASESRCPRTHVGCALVLASGVISGGFNGHASGGPNEWEFSPDGNPEVVHAELNSLGKCLEQGLSTKEATMYVTLSPCLECSKLLVRAGVKRVVYRDEYRNLSGVDYLLKYNVIVDKLGLSDWGSQPYLLRQAGVDERGRRLSHVVQKEEI</sequence>
<dbReference type="PROSITE" id="PS51747">
    <property type="entry name" value="CYT_DCMP_DEAMINASES_2"/>
    <property type="match status" value="1"/>
</dbReference>
<dbReference type="InterPro" id="IPR002125">
    <property type="entry name" value="CMP_dCMP_dom"/>
</dbReference>
<dbReference type="PANTHER" id="PTHR11086">
    <property type="entry name" value="DEOXYCYTIDYLATE DEAMINASE-RELATED"/>
    <property type="match status" value="1"/>
</dbReference>
<protein>
    <submittedName>
        <fullName evidence="3">dCMP deaminase</fullName>
        <ecNumber evidence="3">3.5.4.12</ecNumber>
    </submittedName>
</protein>
<keyword evidence="4" id="KW-1185">Reference proteome</keyword>
<reference evidence="3" key="1">
    <citation type="submission" date="2021-09" db="EMBL/GenBank/DDBJ databases">
        <authorList>
            <person name="Liu Y."/>
        </authorList>
    </citation>
    <scope>NUCLEOTIDE SEQUENCE</scope>
</reference>
<dbReference type="EC" id="3.5.4.12" evidence="3"/>
<dbReference type="EMBL" id="OK040171">
    <property type="protein sequence ID" value="UAV84511.1"/>
    <property type="molecule type" value="Genomic_DNA"/>
</dbReference>
<feature type="domain" description="CMP/dCMP-type deaminase" evidence="2">
    <location>
        <begin position="2"/>
        <end position="129"/>
    </location>
</feature>
<evidence type="ECO:0000313" key="3">
    <source>
        <dbReference type="EMBL" id="UAV84511.1"/>
    </source>
</evidence>
<dbReference type="SUPFAM" id="SSF53927">
    <property type="entry name" value="Cytidine deaminase-like"/>
    <property type="match status" value="1"/>
</dbReference>
<dbReference type="InterPro" id="IPR016193">
    <property type="entry name" value="Cytidine_deaminase-like"/>
</dbReference>
<keyword evidence="1 3" id="KW-0378">Hydrolase</keyword>
<dbReference type="Pfam" id="PF00383">
    <property type="entry name" value="dCMP_cyt_deam_1"/>
    <property type="match status" value="1"/>
</dbReference>
<dbReference type="Proteomes" id="UP000827914">
    <property type="component" value="Segment"/>
</dbReference>
<accession>A0AAE9BND4</accession>
<dbReference type="InterPro" id="IPR015517">
    <property type="entry name" value="dCMP_deaminase-rel"/>
</dbReference>
<evidence type="ECO:0000259" key="2">
    <source>
        <dbReference type="PROSITE" id="PS51747"/>
    </source>
</evidence>
<organism evidence="3 4">
    <name type="scientific">Pseudomonas phage PHB09</name>
    <dbReference type="NCBI Taxonomy" id="2867265"/>
    <lineage>
        <taxon>Viruses</taxon>
        <taxon>Duplodnaviria</taxon>
        <taxon>Heunggongvirae</taxon>
        <taxon>Uroviricota</taxon>
        <taxon>Caudoviricetes</taxon>
        <taxon>Vandenendeviridae</taxon>
        <taxon>Gorskivirinae</taxon>
        <taxon>Dilongvirus</taxon>
        <taxon>Dilongvirus PHB09</taxon>
    </lineage>
</organism>